<protein>
    <submittedName>
        <fullName evidence="1">Uncharacterized protein</fullName>
    </submittedName>
</protein>
<gene>
    <name evidence="1" type="ORF">MES5069_370017</name>
</gene>
<proteinExistence type="predicted"/>
<reference evidence="1 2" key="1">
    <citation type="submission" date="2022-03" db="EMBL/GenBank/DDBJ databases">
        <authorList>
            <person name="Brunel B."/>
        </authorList>
    </citation>
    <scope>NUCLEOTIDE SEQUENCE [LARGE SCALE GENOMIC DNA]</scope>
    <source>
        <strain evidence="1">STM5069sample</strain>
    </source>
</reference>
<organism evidence="1 2">
    <name type="scientific">Mesorhizobium escarrei</name>
    <dbReference type="NCBI Taxonomy" id="666018"/>
    <lineage>
        <taxon>Bacteria</taxon>
        <taxon>Pseudomonadati</taxon>
        <taxon>Pseudomonadota</taxon>
        <taxon>Alphaproteobacteria</taxon>
        <taxon>Hyphomicrobiales</taxon>
        <taxon>Phyllobacteriaceae</taxon>
        <taxon>Mesorhizobium</taxon>
    </lineage>
</organism>
<evidence type="ECO:0000313" key="1">
    <source>
        <dbReference type="EMBL" id="CAH2403328.1"/>
    </source>
</evidence>
<keyword evidence="2" id="KW-1185">Reference proteome</keyword>
<dbReference type="RefSeq" id="WP_254019454.1">
    <property type="nucleotide sequence ID" value="NZ_CAKXZT010000132.1"/>
</dbReference>
<evidence type="ECO:0000313" key="2">
    <source>
        <dbReference type="Proteomes" id="UP001153050"/>
    </source>
</evidence>
<dbReference type="EMBL" id="CAKXZT010000132">
    <property type="protein sequence ID" value="CAH2403328.1"/>
    <property type="molecule type" value="Genomic_DNA"/>
</dbReference>
<name>A0ABM9E3Z1_9HYPH</name>
<dbReference type="Proteomes" id="UP001153050">
    <property type="component" value="Unassembled WGS sequence"/>
</dbReference>
<accession>A0ABM9E3Z1</accession>
<sequence>MNALTSAPTVEPFCVSDTFVTGAGPLQIMGDNLRLTLHVLQRSTYDGGTENAVVSKIVGSRTDMLKIAAAILSACNSRSTPSDKVVENFMEFLEGPAGRH</sequence>
<comment type="caution">
    <text evidence="1">The sequence shown here is derived from an EMBL/GenBank/DDBJ whole genome shotgun (WGS) entry which is preliminary data.</text>
</comment>